<keyword evidence="5 7" id="KW-1133">Transmembrane helix</keyword>
<feature type="transmembrane region" description="Helical" evidence="7">
    <location>
        <begin position="356"/>
        <end position="381"/>
    </location>
</feature>
<dbReference type="EMBL" id="JACIGK010000031">
    <property type="protein sequence ID" value="MBB4267677.1"/>
    <property type="molecule type" value="Genomic_DNA"/>
</dbReference>
<dbReference type="CDD" id="cd17486">
    <property type="entry name" value="MFS_AmpG_like"/>
    <property type="match status" value="1"/>
</dbReference>
<reference evidence="8 9" key="1">
    <citation type="submission" date="2020-08" db="EMBL/GenBank/DDBJ databases">
        <title>Genome sequencing of Purple Non-Sulfur Bacteria from various extreme environments.</title>
        <authorList>
            <person name="Mayer M."/>
        </authorList>
    </citation>
    <scope>NUCLEOTIDE SEQUENCE [LARGE SCALE GENOMIC DNA]</scope>
    <source>
        <strain evidence="8 9">JA131</strain>
    </source>
</reference>
<dbReference type="Pfam" id="PF07690">
    <property type="entry name" value="MFS_1"/>
    <property type="match status" value="2"/>
</dbReference>
<feature type="transmembrane region" description="Helical" evidence="7">
    <location>
        <begin position="330"/>
        <end position="350"/>
    </location>
</feature>
<organism evidence="8 9">
    <name type="scientific">Roseospira visakhapatnamensis</name>
    <dbReference type="NCBI Taxonomy" id="390880"/>
    <lineage>
        <taxon>Bacteria</taxon>
        <taxon>Pseudomonadati</taxon>
        <taxon>Pseudomonadota</taxon>
        <taxon>Alphaproteobacteria</taxon>
        <taxon>Rhodospirillales</taxon>
        <taxon>Rhodospirillaceae</taxon>
        <taxon>Roseospira</taxon>
    </lineage>
</organism>
<comment type="caution">
    <text evidence="8">The sequence shown here is derived from an EMBL/GenBank/DDBJ whole genome shotgun (WGS) entry which is preliminary data.</text>
</comment>
<keyword evidence="9" id="KW-1185">Reference proteome</keyword>
<feature type="transmembrane region" description="Helical" evidence="7">
    <location>
        <begin position="157"/>
        <end position="181"/>
    </location>
</feature>
<evidence type="ECO:0000256" key="5">
    <source>
        <dbReference type="ARBA" id="ARBA00022989"/>
    </source>
</evidence>
<gene>
    <name evidence="8" type="ORF">GGD89_003324</name>
</gene>
<evidence type="ECO:0000313" key="8">
    <source>
        <dbReference type="EMBL" id="MBB4267677.1"/>
    </source>
</evidence>
<dbReference type="InterPro" id="IPR036259">
    <property type="entry name" value="MFS_trans_sf"/>
</dbReference>
<protein>
    <submittedName>
        <fullName evidence="8">PAT family beta-lactamase induction signal transducer AmpG</fullName>
    </submittedName>
</protein>
<feature type="transmembrane region" description="Helical" evidence="7">
    <location>
        <begin position="305"/>
        <end position="323"/>
    </location>
</feature>
<dbReference type="InterPro" id="IPR004752">
    <property type="entry name" value="AmpG_permease/AT-1"/>
</dbReference>
<keyword evidence="3" id="KW-0813">Transport</keyword>
<dbReference type="NCBIfam" id="TIGR00901">
    <property type="entry name" value="2A0125"/>
    <property type="match status" value="1"/>
</dbReference>
<dbReference type="PANTHER" id="PTHR12778">
    <property type="entry name" value="SOLUTE CARRIER FAMILY 33 ACETYL-COA TRANSPORTER -RELATED"/>
    <property type="match status" value="1"/>
</dbReference>
<keyword evidence="4 7" id="KW-0812">Transmembrane</keyword>
<evidence type="ECO:0000313" key="9">
    <source>
        <dbReference type="Proteomes" id="UP000554286"/>
    </source>
</evidence>
<comment type="subcellular location">
    <subcellularLocation>
        <location evidence="1">Membrane</location>
        <topology evidence="1">Multi-pass membrane protein</topology>
    </subcellularLocation>
</comment>
<evidence type="ECO:0000256" key="1">
    <source>
        <dbReference type="ARBA" id="ARBA00004141"/>
    </source>
</evidence>
<dbReference type="InterPro" id="IPR011701">
    <property type="entry name" value="MFS"/>
</dbReference>
<dbReference type="GO" id="GO:0016020">
    <property type="term" value="C:membrane"/>
    <property type="evidence" value="ECO:0007669"/>
    <property type="project" value="UniProtKB-SubCell"/>
</dbReference>
<feature type="transmembrane region" description="Helical" evidence="7">
    <location>
        <begin position="96"/>
        <end position="115"/>
    </location>
</feature>
<evidence type="ECO:0000256" key="6">
    <source>
        <dbReference type="ARBA" id="ARBA00023136"/>
    </source>
</evidence>
<dbReference type="GO" id="GO:0022857">
    <property type="term" value="F:transmembrane transporter activity"/>
    <property type="evidence" value="ECO:0007669"/>
    <property type="project" value="InterPro"/>
</dbReference>
<feature type="transmembrane region" description="Helical" evidence="7">
    <location>
        <begin position="187"/>
        <end position="206"/>
    </location>
</feature>
<evidence type="ECO:0000256" key="2">
    <source>
        <dbReference type="ARBA" id="ARBA00008335"/>
    </source>
</evidence>
<feature type="transmembrane region" description="Helical" evidence="7">
    <location>
        <begin position="56"/>
        <end position="75"/>
    </location>
</feature>
<feature type="transmembrane region" description="Helical" evidence="7">
    <location>
        <begin position="264"/>
        <end position="285"/>
    </location>
</feature>
<feature type="transmembrane region" description="Helical" evidence="7">
    <location>
        <begin position="27"/>
        <end position="50"/>
    </location>
</feature>
<dbReference type="RefSeq" id="WP_184047465.1">
    <property type="nucleotide sequence ID" value="NZ_JACIGK010000031.1"/>
</dbReference>
<dbReference type="PANTHER" id="PTHR12778:SF10">
    <property type="entry name" value="MAJOR FACILITATOR SUPERFAMILY DOMAIN-CONTAINING PROTEIN 3"/>
    <property type="match status" value="1"/>
</dbReference>
<dbReference type="SUPFAM" id="SSF103473">
    <property type="entry name" value="MFS general substrate transporter"/>
    <property type="match status" value="1"/>
</dbReference>
<feature type="transmembrane region" description="Helical" evidence="7">
    <location>
        <begin position="420"/>
        <end position="441"/>
    </location>
</feature>
<keyword evidence="6 7" id="KW-0472">Membrane</keyword>
<dbReference type="Gene3D" id="1.20.1250.20">
    <property type="entry name" value="MFS general substrate transporter like domains"/>
    <property type="match status" value="2"/>
</dbReference>
<name>A0A7W6WBL9_9PROT</name>
<feature type="transmembrane region" description="Helical" evidence="7">
    <location>
        <begin position="121"/>
        <end position="145"/>
    </location>
</feature>
<proteinExistence type="inferred from homology"/>
<evidence type="ECO:0000256" key="7">
    <source>
        <dbReference type="SAM" id="Phobius"/>
    </source>
</evidence>
<accession>A0A7W6WBL9</accession>
<dbReference type="AlphaFoldDB" id="A0A7W6WBL9"/>
<feature type="transmembrane region" description="Helical" evidence="7">
    <location>
        <begin position="393"/>
        <end position="414"/>
    </location>
</feature>
<comment type="similarity">
    <text evidence="2">Belongs to the major facilitator superfamily.</text>
</comment>
<evidence type="ECO:0000256" key="4">
    <source>
        <dbReference type="ARBA" id="ARBA00022692"/>
    </source>
</evidence>
<evidence type="ECO:0000256" key="3">
    <source>
        <dbReference type="ARBA" id="ARBA00022448"/>
    </source>
</evidence>
<sequence length="462" mass="49790">MTPPTTAAVRDWWSSLAVYRDIRVIRVLFLGFSSGLPLLLVFSTLSYWLAEAEVSKTAIGLFAFASTAYGFKFLWSPLVDRLALPPLTTWLGQRRGWLIAAQALVIGCMLGLGATDPTTDLWWTAVWAVLLAFASATQDIVIDAYRVESLEEHQLGAGAGTIVLGYRIGMVAASGGALIIADMAGWFWAYAAMGGLMAVGMTTVLLSPEPDRAAATASARREETRVDAFLARRAHMPAWARDTLGFLYGAVVCPFVDFMTRRHWILILVFIALYKYGDALLGIMAMPFYEDIGFTKTEVGVISKGYGVVMTIIGGLAGGVLVARAGLLKALLICGIAQAASNLVFAWQAYVGADVGWLVVTISVENLTGGMGTAAFVAYLSSLCNIAYTATQYALVSSLMSFARTFFSAGGGWLADHVDWVSYFLITTLAAVPGLVLLLWMMKLFPSDVRRADPRDALADSD</sequence>
<dbReference type="Proteomes" id="UP000554286">
    <property type="component" value="Unassembled WGS sequence"/>
</dbReference>